<gene>
    <name evidence="1" type="ORF">RDB_LOCUS17151</name>
</gene>
<dbReference type="Proteomes" id="UP000663861">
    <property type="component" value="Unassembled WGS sequence"/>
</dbReference>
<dbReference type="SUPFAM" id="SSF51197">
    <property type="entry name" value="Clavaminate synthase-like"/>
    <property type="match status" value="1"/>
</dbReference>
<dbReference type="EMBL" id="CAJMWY010000250">
    <property type="protein sequence ID" value="CAE6423774.1"/>
    <property type="molecule type" value="Genomic_DNA"/>
</dbReference>
<evidence type="ECO:0000313" key="1">
    <source>
        <dbReference type="EMBL" id="CAE6423774.1"/>
    </source>
</evidence>
<reference evidence="1" key="1">
    <citation type="submission" date="2021-01" db="EMBL/GenBank/DDBJ databases">
        <authorList>
            <person name="Kaushik A."/>
        </authorList>
    </citation>
    <scope>NUCLEOTIDE SEQUENCE</scope>
    <source>
        <strain evidence="1">AG4-RS23</strain>
    </source>
</reference>
<sequence length="404" mass="45567">MAPVALDTTPIPELFRVPTVAPDTAPVPAARQKYTPPNRKIEDVKIRSNAGPMKPENLDWLQPVDPKTATMDEMREMFVEQGYIWVKGLIPREDIMAFRRKYFEFMAPTGVTKEGSDPVDGIYCGADPEMFLPPGNGRECENTEQADKFIKRNIEAHHSKWLEEITTHPVLFQFVKEFTNWPTVKLLKRQMLRANVPGAETTVGSSLRPHLPSLWPTDLPDWLASLWANVPGAETTAVHYDHIFLRYGPPTFLTGWLPFGDIPVEGGGLTYLEDAVPLAQAMENDFARRAQKFTPEQRINAFNANMMRGGHLGHDSQAFGSTHGNRKWLIADYEAGDVVFHHPYSIHASCVNESPTNTIRLIHASCVNESPTNTIRLATDLRFVNPEAPYDTRWTDYWSPTDGL</sequence>
<proteinExistence type="predicted"/>
<evidence type="ECO:0008006" key="3">
    <source>
        <dbReference type="Google" id="ProtNLM"/>
    </source>
</evidence>
<dbReference type="PANTHER" id="PTHR40128">
    <property type="entry name" value="EXPRESSED PROTEIN"/>
    <property type="match status" value="1"/>
</dbReference>
<evidence type="ECO:0000313" key="2">
    <source>
        <dbReference type="Proteomes" id="UP000663861"/>
    </source>
</evidence>
<accession>A0A8H2XDA3</accession>
<name>A0A8H2XDA3_9AGAM</name>
<comment type="caution">
    <text evidence="1">The sequence shown here is derived from an EMBL/GenBank/DDBJ whole genome shotgun (WGS) entry which is preliminary data.</text>
</comment>
<dbReference type="AlphaFoldDB" id="A0A8H2XDA3"/>
<dbReference type="InterPro" id="IPR008775">
    <property type="entry name" value="Phytyl_CoA_dOase-like"/>
</dbReference>
<dbReference type="Pfam" id="PF05721">
    <property type="entry name" value="PhyH"/>
    <property type="match status" value="1"/>
</dbReference>
<organism evidence="1 2">
    <name type="scientific">Rhizoctonia solani</name>
    <dbReference type="NCBI Taxonomy" id="456999"/>
    <lineage>
        <taxon>Eukaryota</taxon>
        <taxon>Fungi</taxon>
        <taxon>Dikarya</taxon>
        <taxon>Basidiomycota</taxon>
        <taxon>Agaricomycotina</taxon>
        <taxon>Agaricomycetes</taxon>
        <taxon>Cantharellales</taxon>
        <taxon>Ceratobasidiaceae</taxon>
        <taxon>Rhizoctonia</taxon>
    </lineage>
</organism>
<dbReference type="Gene3D" id="2.60.120.620">
    <property type="entry name" value="q2cbj1_9rhob like domain"/>
    <property type="match status" value="1"/>
</dbReference>
<protein>
    <recommendedName>
        <fullName evidence="3">Phytanoyl-CoA dioxygenase</fullName>
    </recommendedName>
</protein>
<dbReference type="PANTHER" id="PTHR40128:SF1">
    <property type="entry name" value="PHYTANOYL-COA HYDROXYLASE"/>
    <property type="match status" value="1"/>
</dbReference>